<proteinExistence type="predicted"/>
<feature type="transmembrane region" description="Helical" evidence="1">
    <location>
        <begin position="90"/>
        <end position="112"/>
    </location>
</feature>
<dbReference type="RefSeq" id="WP_132680186.1">
    <property type="nucleotide sequence ID" value="NZ_LT629803.1"/>
</dbReference>
<evidence type="ECO:0000313" key="3">
    <source>
        <dbReference type="Proteomes" id="UP000295254"/>
    </source>
</evidence>
<reference evidence="3" key="1">
    <citation type="journal article" date="2019" name="bioRxiv">
        <title>Bacterially produced spermidine induces plant systemic susceptibility to pathogens.</title>
        <authorList>
            <person name="Melnyk R.A."/>
            <person name="Beskrovnaya P.A."/>
            <person name="Liu Z."/>
            <person name="Song Y."/>
            <person name="Haney C.H."/>
        </authorList>
    </citation>
    <scope>NUCLEOTIDE SEQUENCE [LARGE SCALE GENOMIC DNA]</scope>
    <source>
        <strain evidence="3">Dha-51</strain>
    </source>
</reference>
<name>A0A4R4JRK3_PSEVA</name>
<keyword evidence="3" id="KW-1185">Reference proteome</keyword>
<dbReference type="Proteomes" id="UP000295254">
    <property type="component" value="Unassembled WGS sequence"/>
</dbReference>
<sequence length="153" mass="17407">MNSKVKKCKKCGGLDWDGLSLIEGGRCLSCRIKTDDIGSFNMLKEAPLRLKLLLGGTSLLFLALSIYAISHQYLVLPGGPRGRDWRVEFLGLRAIVPALSLIFFSVSFLSLIVSNHIRNPNEKVFRIIIKNFFYAGWVFYFISIFFFGKEYRS</sequence>
<comment type="caution">
    <text evidence="2">The sequence shown here is derived from an EMBL/GenBank/DDBJ whole genome shotgun (WGS) entry which is preliminary data.</text>
</comment>
<organism evidence="2 3">
    <name type="scientific">Pseudomonas vancouverensis</name>
    <dbReference type="NCBI Taxonomy" id="95300"/>
    <lineage>
        <taxon>Bacteria</taxon>
        <taxon>Pseudomonadati</taxon>
        <taxon>Pseudomonadota</taxon>
        <taxon>Gammaproteobacteria</taxon>
        <taxon>Pseudomonadales</taxon>
        <taxon>Pseudomonadaceae</taxon>
        <taxon>Pseudomonas</taxon>
    </lineage>
</organism>
<keyword evidence="1" id="KW-0472">Membrane</keyword>
<keyword evidence="1" id="KW-0812">Transmembrane</keyword>
<protein>
    <submittedName>
        <fullName evidence="2">Uncharacterized protein</fullName>
    </submittedName>
</protein>
<accession>A0A4R4JRK3</accession>
<feature type="transmembrane region" description="Helical" evidence="1">
    <location>
        <begin position="52"/>
        <end position="70"/>
    </location>
</feature>
<feature type="transmembrane region" description="Helical" evidence="1">
    <location>
        <begin position="124"/>
        <end position="147"/>
    </location>
</feature>
<dbReference type="EMBL" id="RRZK01000034">
    <property type="protein sequence ID" value="TDB57200.1"/>
    <property type="molecule type" value="Genomic_DNA"/>
</dbReference>
<evidence type="ECO:0000313" key="2">
    <source>
        <dbReference type="EMBL" id="TDB57200.1"/>
    </source>
</evidence>
<evidence type="ECO:0000256" key="1">
    <source>
        <dbReference type="SAM" id="Phobius"/>
    </source>
</evidence>
<gene>
    <name evidence="2" type="ORF">EIY72_26635</name>
</gene>
<keyword evidence="1" id="KW-1133">Transmembrane helix</keyword>
<dbReference type="AlphaFoldDB" id="A0A4R4JRK3"/>